<dbReference type="Proteomes" id="UP000301737">
    <property type="component" value="Unassembled WGS sequence"/>
</dbReference>
<protein>
    <submittedName>
        <fullName evidence="2">Vesicle trafficking between the ER and Golgi</fullName>
    </submittedName>
</protein>
<dbReference type="Gene3D" id="1.25.40.60">
    <property type="match status" value="1"/>
</dbReference>
<organism evidence="2 3">
    <name type="scientific">Zygosaccharomyces mellis</name>
    <dbReference type="NCBI Taxonomy" id="42258"/>
    <lineage>
        <taxon>Eukaryota</taxon>
        <taxon>Fungi</taxon>
        <taxon>Dikarya</taxon>
        <taxon>Ascomycota</taxon>
        <taxon>Saccharomycotina</taxon>
        <taxon>Saccharomycetes</taxon>
        <taxon>Saccharomycetales</taxon>
        <taxon>Saccharomycetaceae</taxon>
        <taxon>Zygosaccharomyces</taxon>
    </lineage>
</organism>
<comment type="similarity">
    <text evidence="1">Belongs to the STXBP/unc-18/SEC1 family.</text>
</comment>
<name>A0A4C2EBA2_9SACH</name>
<sequence>MLERADTFKIFQQAQTSTQTLKKKEQLPSSSIDTEMSETRQLNEDVSLRDMQIAAVLKMLFLNKNTTDTNLEDTFNDEELQWKVLILDLKSTTIISSILRVNDLLRAGVTVHSLINQTRASLPDVPAVYFVTPTQENIDKIAQDLKDDKYSDYYVNFTSILPRDLLEDFAKQVSVTGKADRIKQVFDQYLDFVVTEPELFSLELPRTYSLLNNPASTEEMITSSCDHIADGLFNAVMTTGSVPIIRAPRGGPAEIVAEKLGSKLRDYVINTRSSNTSGLDSDSLERCVLVILDRSIDFSCMFAHSWIYQCMVFDVFKLARNTITIPVKGEGGQETQKKYDIEPEDFFWNANSHLPFPEAAENVESALSAYKEEASEITRRTGVTSLNDLDPNSNNDTVQMQEVVKKLPQLTSRKNIIDIHMNIFAALLSQLENKSLDTFFEVEQDPDNAKARSRFLEILKDGKNNNLEDKLRTFVVLYLTSENGLPKDFVKEVENFFQEHEYNISALKYVYKLRDFMQLSNKTLQNKSLEDGSSKSSTGNNLSLSGLYGFTEGRLHGGVGSLISGIKKLLPEKKTIPITNVVEAIMDPLNSSQKNLETTDAYLYFDPRITRGSHTRKPKRQSYNKSLVFVIGGGNYLEYQNLQEWAHSQLHNPKKLMYGSTDIVNPEDFLKEIAELGSSSN</sequence>
<dbReference type="Gene3D" id="3.90.830.10">
    <property type="entry name" value="Syntaxin Binding Protein 1, Chain A, domain 2"/>
    <property type="match status" value="1"/>
</dbReference>
<accession>A0A4C2EBA2</accession>
<reference evidence="2 3" key="1">
    <citation type="submission" date="2019-01" db="EMBL/GenBank/DDBJ databases">
        <title>Draft Genome Sequencing of Zygosaccharomyces mellis Ca-7.</title>
        <authorList>
            <person name="Shiwa Y."/>
            <person name="Kanesaki Y."/>
            <person name="Ishige T."/>
            <person name="Mura K."/>
            <person name="Hori T."/>
            <person name="Tamura T."/>
        </authorList>
    </citation>
    <scope>NUCLEOTIDE SEQUENCE [LARGE SCALE GENOMIC DNA]</scope>
    <source>
        <strain evidence="2 3">Ca-7</strain>
    </source>
</reference>
<dbReference type="InterPro" id="IPR027482">
    <property type="entry name" value="Sec1-like_dom2"/>
</dbReference>
<dbReference type="SUPFAM" id="SSF56815">
    <property type="entry name" value="Sec1/munc18-like (SM) proteins"/>
    <property type="match status" value="1"/>
</dbReference>
<dbReference type="PANTHER" id="PTHR11679">
    <property type="entry name" value="VESICLE PROTEIN SORTING-ASSOCIATED"/>
    <property type="match status" value="1"/>
</dbReference>
<gene>
    <name evidence="2" type="primary">SLY1</name>
    <name evidence="2" type="ORF">ZYGM_000876</name>
</gene>
<dbReference type="Gene3D" id="3.40.50.2060">
    <property type="match status" value="1"/>
</dbReference>
<dbReference type="AlphaFoldDB" id="A0A4C2EBA2"/>
<keyword evidence="3" id="KW-1185">Reference proteome</keyword>
<dbReference type="EMBL" id="BIMX01000033">
    <property type="protein sequence ID" value="GCF01461.1"/>
    <property type="molecule type" value="Genomic_DNA"/>
</dbReference>
<dbReference type="Gene3D" id="3.40.50.1910">
    <property type="match status" value="1"/>
</dbReference>
<dbReference type="InterPro" id="IPR043127">
    <property type="entry name" value="Sec-1-like_dom3a"/>
</dbReference>
<dbReference type="PIRSF" id="PIRSF005715">
    <property type="entry name" value="VPS45_Sec1"/>
    <property type="match status" value="1"/>
</dbReference>
<evidence type="ECO:0000313" key="2">
    <source>
        <dbReference type="EMBL" id="GCF01461.1"/>
    </source>
</evidence>
<dbReference type="OrthoDB" id="10251230at2759"/>
<evidence type="ECO:0000256" key="1">
    <source>
        <dbReference type="ARBA" id="ARBA00009884"/>
    </source>
</evidence>
<dbReference type="Pfam" id="PF00995">
    <property type="entry name" value="Sec1"/>
    <property type="match status" value="1"/>
</dbReference>
<evidence type="ECO:0000313" key="3">
    <source>
        <dbReference type="Proteomes" id="UP000301737"/>
    </source>
</evidence>
<proteinExistence type="inferred from homology"/>
<dbReference type="InterPro" id="IPR043154">
    <property type="entry name" value="Sec-1-like_dom1"/>
</dbReference>
<dbReference type="InterPro" id="IPR001619">
    <property type="entry name" value="Sec1-like"/>
</dbReference>
<dbReference type="GO" id="GO:0016192">
    <property type="term" value="P:vesicle-mediated transport"/>
    <property type="evidence" value="ECO:0007669"/>
    <property type="project" value="InterPro"/>
</dbReference>
<dbReference type="InterPro" id="IPR036045">
    <property type="entry name" value="Sec1-like_sf"/>
</dbReference>
<comment type="caution">
    <text evidence="2">The sequence shown here is derived from an EMBL/GenBank/DDBJ whole genome shotgun (WGS) entry which is preliminary data.</text>
</comment>